<feature type="compositionally biased region" description="Polar residues" evidence="1">
    <location>
        <begin position="464"/>
        <end position="473"/>
    </location>
</feature>
<feature type="compositionally biased region" description="Low complexity" evidence="1">
    <location>
        <begin position="144"/>
        <end position="156"/>
    </location>
</feature>
<feature type="compositionally biased region" description="Low complexity" evidence="1">
    <location>
        <begin position="733"/>
        <end position="748"/>
    </location>
</feature>
<comment type="caution">
    <text evidence="2">The sequence shown here is derived from an EMBL/GenBank/DDBJ whole genome shotgun (WGS) entry which is preliminary data.</text>
</comment>
<evidence type="ECO:0000256" key="1">
    <source>
        <dbReference type="SAM" id="MobiDB-lite"/>
    </source>
</evidence>
<dbReference type="AlphaFoldDB" id="A0A8T8SUY6"/>
<feature type="region of interest" description="Disordered" evidence="1">
    <location>
        <begin position="687"/>
        <end position="755"/>
    </location>
</feature>
<feature type="region of interest" description="Disordered" evidence="1">
    <location>
        <begin position="116"/>
        <end position="168"/>
    </location>
</feature>
<accession>A0A8T8SUY6</accession>
<organism evidence="2 3">
    <name type="scientific">Tilletia indica</name>
    <dbReference type="NCBI Taxonomy" id="43049"/>
    <lineage>
        <taxon>Eukaryota</taxon>
        <taxon>Fungi</taxon>
        <taxon>Dikarya</taxon>
        <taxon>Basidiomycota</taxon>
        <taxon>Ustilaginomycotina</taxon>
        <taxon>Exobasidiomycetes</taxon>
        <taxon>Tilletiales</taxon>
        <taxon>Tilletiaceae</taxon>
        <taxon>Tilletia</taxon>
    </lineage>
</organism>
<reference evidence="2" key="1">
    <citation type="submission" date="2016-04" db="EMBL/GenBank/DDBJ databases">
        <authorList>
            <person name="Nguyen H.D."/>
            <person name="Samba Siva P."/>
            <person name="Cullis J."/>
            <person name="Levesque C.A."/>
            <person name="Hambleton S."/>
        </authorList>
    </citation>
    <scope>NUCLEOTIDE SEQUENCE</scope>
    <source>
        <strain evidence="2">DAOMC 236416</strain>
    </source>
</reference>
<proteinExistence type="predicted"/>
<evidence type="ECO:0008006" key="4">
    <source>
        <dbReference type="Google" id="ProtNLM"/>
    </source>
</evidence>
<feature type="region of interest" description="Disordered" evidence="1">
    <location>
        <begin position="1147"/>
        <end position="1204"/>
    </location>
</feature>
<feature type="compositionally biased region" description="Gly residues" evidence="1">
    <location>
        <begin position="1185"/>
        <end position="1204"/>
    </location>
</feature>
<feature type="compositionally biased region" description="Polar residues" evidence="1">
    <location>
        <begin position="486"/>
        <end position="500"/>
    </location>
</feature>
<feature type="region of interest" description="Disordered" evidence="1">
    <location>
        <begin position="1075"/>
        <end position="1116"/>
    </location>
</feature>
<dbReference type="PANTHER" id="PTHR34491">
    <property type="entry name" value="A-TYPE INCLUSION PROTEIN, PUTATIVE-RELATED"/>
    <property type="match status" value="1"/>
</dbReference>
<gene>
    <name evidence="2" type="ORF">A4X13_0g5167</name>
</gene>
<feature type="compositionally biased region" description="Gly residues" evidence="1">
    <location>
        <begin position="1147"/>
        <end position="1167"/>
    </location>
</feature>
<dbReference type="EMBL" id="LWDF02000381">
    <property type="protein sequence ID" value="KAE8249559.1"/>
    <property type="molecule type" value="Genomic_DNA"/>
</dbReference>
<feature type="compositionally biased region" description="Gly residues" evidence="1">
    <location>
        <begin position="708"/>
        <end position="732"/>
    </location>
</feature>
<feature type="compositionally biased region" description="Low complexity" evidence="1">
    <location>
        <begin position="1168"/>
        <end position="1178"/>
    </location>
</feature>
<feature type="compositionally biased region" description="Basic and acidic residues" evidence="1">
    <location>
        <begin position="440"/>
        <end position="452"/>
    </location>
</feature>
<name>A0A8T8SUY6_9BASI</name>
<feature type="region of interest" description="Disordered" evidence="1">
    <location>
        <begin position="1"/>
        <end position="32"/>
    </location>
</feature>
<sequence length="1249" mass="127807">MSSGKNCAGKGKAQHNTPTKQQQHQQQQQQPPPQQILALLLIQDSPQTRASFRHTLQWLIHPVLKNIASSSTPPPITLLTGIIVYSANHIHTIPFQPALEFLKTCAANARFPFTSHPPTSVQEDDDDELFQSLLSPPTPPASPPQSTTAATATATAESQQRPSRRSDTVNIANVLSAVLHMFQERSPSSTAVDPTNPLPSQYPPTHSRHLIHISSMTTPLSFNCNPTTNIASAYDAMDALALAHEFSKLRSLSPSQSIEDPSAPTTTPELAITSIVLRAPHIQRSSHHTPQSIAPSTQPPDSQRLHWLLALSLASHDPLTAMAEVDELAPTLSDIFDNPRDILTADEHDSLMAYFQPPPSGPGAQASSSTSPLVLFSNFLTAVRASREAASSRSAESLVHRKRSLDALRAGSTSSAAYNPSQSQQQQQQTDSTGPAAKRQKMDKDTPAKAKGDAPPAKPHTHSRSASNATASGPTADPAGHAAGVQASQLQQNKPGQPNLSPGLASVNFPAHITPGERAKIQFLHQQHAHMLKNLATIQQRITQEQQQQQQPTTAQDEEKRKVTLAQAQAQVQKVAQVRAKILGEQKALHASIVALTTPPVNKSASLDQASLPVLPTVNINENFRRTLDIDTHARTLGLNLGGFSEQFHAQIQVASAKQQQQQQALHQQQQMFMQQQKQQQQQAAAAALAQSQSQNQNQGRQTLPTTEGGGQPSQQGQAGGHSGSGGPGGGIAPPTQQQQQQAPQAGPHRPSAFWSGAMTFLMPGVSNGAAPLATMVSASCPTTRNEGDLLMPWPRQLQLSTMIPISMRDLQTLASSRSSPIPCVLFSTLPVPAAASATAQLQADMQVQNEKIYFQLARLLELKKMGALISLQPKGSAKAASEDPEKVGPGLLLIGVPPPGGGANAAAAGAGGEGQPPSSSMATAPKLLGMVLKEAVPKALLCGAQAAGAANAVSISASGPRAAPTTTAAGKGGTNTGTPASSYIGSTFGSAPAPSSLAGSAPGSVMAQNLGGAAGQQQSMGGGAGMNFPFGGGGGGNTGVNPAAMAAAAAAVAAAARQQSHPQQQQQMQYLNNAAQGQGQGQIPPQGPMYNNNNMGNQGQQGPPQQQQTGQFVMPFGYNGGLGGAVGAAGGGGGVGGGPGGGMMAPFGGGGGGGGNSQPSLGGGVGQAQQQQQQQQAPFMQPGHGLGLGPGPGGGGGMMSGMGGGGGDGNGGAGAGGGAGGMGGGGMGGGSGAGVDIGALARMMGLGG</sequence>
<evidence type="ECO:0000313" key="2">
    <source>
        <dbReference type="EMBL" id="KAE8249559.1"/>
    </source>
</evidence>
<feature type="compositionally biased region" description="Polar residues" evidence="1">
    <location>
        <begin position="411"/>
        <end position="420"/>
    </location>
</feature>
<evidence type="ECO:0000313" key="3">
    <source>
        <dbReference type="Proteomes" id="UP000077521"/>
    </source>
</evidence>
<feature type="compositionally biased region" description="Low complexity" evidence="1">
    <location>
        <begin position="687"/>
        <end position="699"/>
    </location>
</feature>
<keyword evidence="3" id="KW-1185">Reference proteome</keyword>
<feature type="compositionally biased region" description="Low complexity" evidence="1">
    <location>
        <begin position="1075"/>
        <end position="1112"/>
    </location>
</feature>
<protein>
    <recommendedName>
        <fullName evidence="4">Mediator of RNA polymerase II transcription subunit 25</fullName>
    </recommendedName>
</protein>
<feature type="region of interest" description="Disordered" evidence="1">
    <location>
        <begin position="411"/>
        <end position="509"/>
    </location>
</feature>
<dbReference type="Proteomes" id="UP000077521">
    <property type="component" value="Unassembled WGS sequence"/>
</dbReference>
<feature type="region of interest" description="Disordered" evidence="1">
    <location>
        <begin position="543"/>
        <end position="562"/>
    </location>
</feature>
<dbReference type="PANTHER" id="PTHR34491:SF74">
    <property type="entry name" value="DUF4456 DOMAIN-CONTAINING PROTEIN"/>
    <property type="match status" value="1"/>
</dbReference>
<reference evidence="2" key="2">
    <citation type="journal article" date="2019" name="IMA Fungus">
        <title>Genome sequencing and comparison of five Tilletia species to identify candidate genes for the detection of regulated species infecting wheat.</title>
        <authorList>
            <person name="Nguyen H.D.T."/>
            <person name="Sultana T."/>
            <person name="Kesanakurti P."/>
            <person name="Hambleton S."/>
        </authorList>
    </citation>
    <scope>NUCLEOTIDE SEQUENCE</scope>
    <source>
        <strain evidence="2">DAOMC 236416</strain>
    </source>
</reference>
<feature type="compositionally biased region" description="Low complexity" evidence="1">
    <location>
        <begin position="543"/>
        <end position="555"/>
    </location>
</feature>